<protein>
    <submittedName>
        <fullName evidence="2">Uncharacterized protein</fullName>
    </submittedName>
</protein>
<dbReference type="AlphaFoldDB" id="A0A3P6AFR7"/>
<proteinExistence type="predicted"/>
<feature type="compositionally biased region" description="Basic and acidic residues" evidence="1">
    <location>
        <begin position="46"/>
        <end position="55"/>
    </location>
</feature>
<name>A0A3P6AFR7_BRACM</name>
<gene>
    <name evidence="3" type="ORF">BRAA02T07886Z</name>
    <name evidence="2" type="ORF">BRAPAZ1V2_A02P35780.2</name>
</gene>
<dbReference type="Proteomes" id="UP000694005">
    <property type="component" value="Chromosome A02"/>
</dbReference>
<dbReference type="EMBL" id="LS974618">
    <property type="protein sequence ID" value="CAG7894626.1"/>
    <property type="molecule type" value="Genomic_DNA"/>
</dbReference>
<dbReference type="Gramene" id="A02p35780.2_BraZ1">
    <property type="protein sequence ID" value="A02p35780.2_BraZ1.CDS"/>
    <property type="gene ID" value="A02g35780.2_BraZ1"/>
</dbReference>
<sequence>MVAAATQIIQLPLQYCGSSGQRSYYCGVCFRRSGSGRMGGIGATQKEQRYDDDVQ</sequence>
<dbReference type="EMBL" id="LR031573">
    <property type="protein sequence ID" value="VDC90567.1"/>
    <property type="molecule type" value="Genomic_DNA"/>
</dbReference>
<evidence type="ECO:0000313" key="3">
    <source>
        <dbReference type="EMBL" id="VDC90567.1"/>
    </source>
</evidence>
<reference evidence="3" key="1">
    <citation type="submission" date="2018-11" db="EMBL/GenBank/DDBJ databases">
        <authorList>
            <consortium name="Genoscope - CEA"/>
            <person name="William W."/>
        </authorList>
    </citation>
    <scope>NUCLEOTIDE SEQUENCE</scope>
</reference>
<evidence type="ECO:0000256" key="1">
    <source>
        <dbReference type="SAM" id="MobiDB-lite"/>
    </source>
</evidence>
<evidence type="ECO:0000313" key="2">
    <source>
        <dbReference type="EMBL" id="CAG7894626.1"/>
    </source>
</evidence>
<organism evidence="3">
    <name type="scientific">Brassica campestris</name>
    <name type="common">Field mustard</name>
    <dbReference type="NCBI Taxonomy" id="3711"/>
    <lineage>
        <taxon>Eukaryota</taxon>
        <taxon>Viridiplantae</taxon>
        <taxon>Streptophyta</taxon>
        <taxon>Embryophyta</taxon>
        <taxon>Tracheophyta</taxon>
        <taxon>Spermatophyta</taxon>
        <taxon>Magnoliopsida</taxon>
        <taxon>eudicotyledons</taxon>
        <taxon>Gunneridae</taxon>
        <taxon>Pentapetalae</taxon>
        <taxon>rosids</taxon>
        <taxon>malvids</taxon>
        <taxon>Brassicales</taxon>
        <taxon>Brassicaceae</taxon>
        <taxon>Brassiceae</taxon>
        <taxon>Brassica</taxon>
    </lineage>
</organism>
<accession>A0A3P6AFR7</accession>
<feature type="region of interest" description="Disordered" evidence="1">
    <location>
        <begin position="33"/>
        <end position="55"/>
    </location>
</feature>